<proteinExistence type="predicted"/>
<dbReference type="InterPro" id="IPR052201">
    <property type="entry name" value="LRR-containing_regulator"/>
</dbReference>
<evidence type="ECO:0000313" key="3">
    <source>
        <dbReference type="Proteomes" id="UP001321473"/>
    </source>
</evidence>
<evidence type="ECO:0008006" key="4">
    <source>
        <dbReference type="Google" id="ProtNLM"/>
    </source>
</evidence>
<reference evidence="2 3" key="1">
    <citation type="journal article" date="2023" name="Arcadia Sci">
        <title>De novo assembly of a long-read Amblyomma americanum tick genome.</title>
        <authorList>
            <person name="Chou S."/>
            <person name="Poskanzer K.E."/>
            <person name="Rollins M."/>
            <person name="Thuy-Boun P.S."/>
        </authorList>
    </citation>
    <scope>NUCLEOTIDE SEQUENCE [LARGE SCALE GENOMIC DNA]</scope>
    <source>
        <strain evidence="2">F_SG_1</strain>
        <tissue evidence="2">Salivary glands</tissue>
    </source>
</reference>
<dbReference type="PANTHER" id="PTHR24111:SF0">
    <property type="entry name" value="LEUCINE-RICH REPEAT-CONTAINING PROTEIN"/>
    <property type="match status" value="1"/>
</dbReference>
<protein>
    <recommendedName>
        <fullName evidence="4">Nlr family card domain protein</fullName>
    </recommendedName>
</protein>
<dbReference type="PANTHER" id="PTHR24111">
    <property type="entry name" value="LEUCINE-RICH REPEAT-CONTAINING PROTEIN 34"/>
    <property type="match status" value="1"/>
</dbReference>
<dbReference type="Proteomes" id="UP001321473">
    <property type="component" value="Unassembled WGS sequence"/>
</dbReference>
<gene>
    <name evidence="2" type="ORF">V5799_006521</name>
</gene>
<keyword evidence="3" id="KW-1185">Reference proteome</keyword>
<dbReference type="EMBL" id="JARKHS020026087">
    <property type="protein sequence ID" value="KAK8766703.1"/>
    <property type="molecule type" value="Genomic_DNA"/>
</dbReference>
<dbReference type="AlphaFoldDB" id="A0AAQ4DW63"/>
<accession>A0AAQ4DW63</accession>
<organism evidence="2 3">
    <name type="scientific">Amblyomma americanum</name>
    <name type="common">Lone star tick</name>
    <dbReference type="NCBI Taxonomy" id="6943"/>
    <lineage>
        <taxon>Eukaryota</taxon>
        <taxon>Metazoa</taxon>
        <taxon>Ecdysozoa</taxon>
        <taxon>Arthropoda</taxon>
        <taxon>Chelicerata</taxon>
        <taxon>Arachnida</taxon>
        <taxon>Acari</taxon>
        <taxon>Parasitiformes</taxon>
        <taxon>Ixodida</taxon>
        <taxon>Ixodoidea</taxon>
        <taxon>Ixodidae</taxon>
        <taxon>Amblyomminae</taxon>
        <taxon>Amblyomma</taxon>
    </lineage>
</organism>
<name>A0AAQ4DW63_AMBAM</name>
<evidence type="ECO:0000313" key="2">
    <source>
        <dbReference type="EMBL" id="KAK8766703.1"/>
    </source>
</evidence>
<dbReference type="SUPFAM" id="SSF52047">
    <property type="entry name" value="RNI-like"/>
    <property type="match status" value="1"/>
</dbReference>
<dbReference type="Gene3D" id="3.80.10.10">
    <property type="entry name" value="Ribonuclease Inhibitor"/>
    <property type="match status" value="2"/>
</dbReference>
<keyword evidence="1" id="KW-0677">Repeat</keyword>
<dbReference type="InterPro" id="IPR032675">
    <property type="entry name" value="LRR_dom_sf"/>
</dbReference>
<evidence type="ECO:0000256" key="1">
    <source>
        <dbReference type="ARBA" id="ARBA00022737"/>
    </source>
</evidence>
<comment type="caution">
    <text evidence="2">The sequence shown here is derived from an EMBL/GenBank/DDBJ whole genome shotgun (WGS) entry which is preliminary data.</text>
</comment>
<sequence length="678" mass="76501">MEELGRLRLIAVDSRRELTHGDSKFRYQAAALVLHLMSVHRCVIEFHITESLLAGRSMVTGLAVRCASPELRRLVVRSIPHHGDHRERCVVVLGQVLKFMTQLEEFAYQDRWCPSPIVGPLCSLLRSSSRLRSLDISGVSRFQAELCPEFVQALKSNSTITELFLSTRVMDRAEPEIQQSMADYLRHSRKLRKLVYVATSKYQVDALEVRSLVEPLFDNEALEELHLSISALSAEGIEVIAELVARNKSLKMLFVRWSVKVESCRCPCVVERLSTKGDNQATARERDERAPYPRVHECEDSSWARAFAANEALLELALDMSRLNSAECEVFFRALPASGTLRTVCVMGLPMKLLRQVLTVVRDAGTALPKVHIENAHVSSTEVETLNELEQVSGIIVHSGNMTRIHEALHAARDFLHVTHLCLFLHTLDFDLKSHVLLAQYLQETRTLRRLELVGHGYVERDDQAEVTLVQALKANKSIRSLDLTDLSFCTEALELLARVVRRSQSLCEFVFFPAQSEPAQFFLACLAPGFSTNHALVRLDLPGNADMSFERFHVADVVRRNAMLVARAARFVTGASKERYCAEAFEPVAKSSALVDMVRRLGSLPNDSDAESMVRETWRGLEEMNDFMRAAGVVRNSVVCWKRGDRRLQLDDLNSDCLRLIRQFLTLADVASSFSRQ</sequence>